<dbReference type="InterPro" id="IPR001245">
    <property type="entry name" value="Ser-Thr/Tyr_kinase_cat_dom"/>
</dbReference>
<proteinExistence type="inferred from homology"/>
<dbReference type="GO" id="GO:0005524">
    <property type="term" value="F:ATP binding"/>
    <property type="evidence" value="ECO:0007669"/>
    <property type="project" value="UniProtKB-KW"/>
</dbReference>
<dbReference type="PRINTS" id="PR00109">
    <property type="entry name" value="TYRKINASE"/>
</dbReference>
<keyword evidence="6" id="KW-0067">ATP-binding</keyword>
<dbReference type="PANTHER" id="PTHR11584:SF369">
    <property type="entry name" value="MITOGEN-ACTIVATED PROTEIN KINASE KINASE KINASE 19-RELATED"/>
    <property type="match status" value="1"/>
</dbReference>
<dbReference type="GO" id="GO:0004674">
    <property type="term" value="F:protein serine/threonine kinase activity"/>
    <property type="evidence" value="ECO:0007669"/>
    <property type="project" value="UniProtKB-KW"/>
</dbReference>
<comment type="caution">
    <text evidence="8">The sequence shown here is derived from an EMBL/GenBank/DDBJ whole genome shotgun (WGS) entry which is preliminary data.</text>
</comment>
<evidence type="ECO:0000313" key="8">
    <source>
        <dbReference type="EMBL" id="KAJ7206310.1"/>
    </source>
</evidence>
<dbReference type="Proteomes" id="UP001219525">
    <property type="component" value="Unassembled WGS sequence"/>
</dbReference>
<keyword evidence="9" id="KW-1185">Reference proteome</keyword>
<dbReference type="InterPro" id="IPR011009">
    <property type="entry name" value="Kinase-like_dom_sf"/>
</dbReference>
<keyword evidence="4" id="KW-0547">Nucleotide-binding</keyword>
<evidence type="ECO:0000256" key="4">
    <source>
        <dbReference type="ARBA" id="ARBA00022741"/>
    </source>
</evidence>
<accession>A0AAD6Y7W8</accession>
<evidence type="ECO:0000256" key="6">
    <source>
        <dbReference type="ARBA" id="ARBA00022840"/>
    </source>
</evidence>
<comment type="similarity">
    <text evidence="1">Belongs to the protein kinase superfamily. STE Ser/Thr protein kinase family. MAP kinase kinase kinase subfamily.</text>
</comment>
<keyword evidence="3" id="KW-0808">Transferase</keyword>
<dbReference type="PANTHER" id="PTHR11584">
    <property type="entry name" value="SERINE/THREONINE PROTEIN KINASE"/>
    <property type="match status" value="1"/>
</dbReference>
<dbReference type="AlphaFoldDB" id="A0AAD6Y7W8"/>
<evidence type="ECO:0000256" key="2">
    <source>
        <dbReference type="ARBA" id="ARBA00022527"/>
    </source>
</evidence>
<dbReference type="InterPro" id="IPR000719">
    <property type="entry name" value="Prot_kinase_dom"/>
</dbReference>
<gene>
    <name evidence="8" type="ORF">GGX14DRAFT_457557</name>
</gene>
<protein>
    <submittedName>
        <fullName evidence="8">Kinase-like domain-containing protein</fullName>
    </submittedName>
</protein>
<sequence>MNIFFEYVPAGSVSTLLRSYGAFEEPLMRSFVRQTLEGLDYLHVRNIIHRNIKGTNILVDNKGGIKISDFSIATKDGDNILTRTRTHRHSLQGPVFWMAPEVATQRSCSPKADIWSVGCFVIEMFTGEHPWPTLTQMQALFKIGSSAKPPIPSHISSKACDFLQHAFEIDCEQRPPAAELLQHPWMFKPP</sequence>
<dbReference type="Gene3D" id="1.10.510.10">
    <property type="entry name" value="Transferase(Phosphotransferase) domain 1"/>
    <property type="match status" value="1"/>
</dbReference>
<feature type="domain" description="Protein kinase" evidence="7">
    <location>
        <begin position="1"/>
        <end position="186"/>
    </location>
</feature>
<evidence type="ECO:0000256" key="3">
    <source>
        <dbReference type="ARBA" id="ARBA00022679"/>
    </source>
</evidence>
<evidence type="ECO:0000313" key="9">
    <source>
        <dbReference type="Proteomes" id="UP001219525"/>
    </source>
</evidence>
<evidence type="ECO:0000256" key="5">
    <source>
        <dbReference type="ARBA" id="ARBA00022777"/>
    </source>
</evidence>
<organism evidence="8 9">
    <name type="scientific">Mycena pura</name>
    <dbReference type="NCBI Taxonomy" id="153505"/>
    <lineage>
        <taxon>Eukaryota</taxon>
        <taxon>Fungi</taxon>
        <taxon>Dikarya</taxon>
        <taxon>Basidiomycota</taxon>
        <taxon>Agaricomycotina</taxon>
        <taxon>Agaricomycetes</taxon>
        <taxon>Agaricomycetidae</taxon>
        <taxon>Agaricales</taxon>
        <taxon>Marasmiineae</taxon>
        <taxon>Mycenaceae</taxon>
        <taxon>Mycena</taxon>
    </lineage>
</organism>
<reference evidence="8" key="1">
    <citation type="submission" date="2023-03" db="EMBL/GenBank/DDBJ databases">
        <title>Massive genome expansion in bonnet fungi (Mycena s.s.) driven by repeated elements and novel gene families across ecological guilds.</title>
        <authorList>
            <consortium name="Lawrence Berkeley National Laboratory"/>
            <person name="Harder C.B."/>
            <person name="Miyauchi S."/>
            <person name="Viragh M."/>
            <person name="Kuo A."/>
            <person name="Thoen E."/>
            <person name="Andreopoulos B."/>
            <person name="Lu D."/>
            <person name="Skrede I."/>
            <person name="Drula E."/>
            <person name="Henrissat B."/>
            <person name="Morin E."/>
            <person name="Kohler A."/>
            <person name="Barry K."/>
            <person name="LaButti K."/>
            <person name="Morin E."/>
            <person name="Salamov A."/>
            <person name="Lipzen A."/>
            <person name="Mereny Z."/>
            <person name="Hegedus B."/>
            <person name="Baldrian P."/>
            <person name="Stursova M."/>
            <person name="Weitz H."/>
            <person name="Taylor A."/>
            <person name="Grigoriev I.V."/>
            <person name="Nagy L.G."/>
            <person name="Martin F."/>
            <person name="Kauserud H."/>
        </authorList>
    </citation>
    <scope>NUCLEOTIDE SEQUENCE</scope>
    <source>
        <strain evidence="8">9144</strain>
    </source>
</reference>
<dbReference type="PROSITE" id="PS50011">
    <property type="entry name" value="PROTEIN_KINASE_DOM"/>
    <property type="match status" value="1"/>
</dbReference>
<keyword evidence="5 8" id="KW-0418">Kinase</keyword>
<keyword evidence="2" id="KW-0723">Serine/threonine-protein kinase</keyword>
<dbReference type="EMBL" id="JARJCW010000040">
    <property type="protein sequence ID" value="KAJ7206310.1"/>
    <property type="molecule type" value="Genomic_DNA"/>
</dbReference>
<evidence type="ECO:0000259" key="7">
    <source>
        <dbReference type="PROSITE" id="PS50011"/>
    </source>
</evidence>
<evidence type="ECO:0000256" key="1">
    <source>
        <dbReference type="ARBA" id="ARBA00006529"/>
    </source>
</evidence>
<dbReference type="Pfam" id="PF00069">
    <property type="entry name" value="Pkinase"/>
    <property type="match status" value="1"/>
</dbReference>
<name>A0AAD6Y7W8_9AGAR</name>
<dbReference type="SUPFAM" id="SSF56112">
    <property type="entry name" value="Protein kinase-like (PK-like)"/>
    <property type="match status" value="1"/>
</dbReference>